<keyword evidence="6" id="KW-0687">Ribonucleoprotein</keyword>
<dbReference type="InterPro" id="IPR019927">
    <property type="entry name" value="Ribosomal_uL3_bac/org-type"/>
</dbReference>
<proteinExistence type="inferred from homology"/>
<organism evidence="8">
    <name type="scientific">Pteridomonas danica</name>
    <dbReference type="NCBI Taxonomy" id="38822"/>
    <lineage>
        <taxon>Eukaryota</taxon>
        <taxon>Sar</taxon>
        <taxon>Stramenopiles</taxon>
        <taxon>Ochrophyta</taxon>
        <taxon>Dictyochophyceae</taxon>
        <taxon>Pedinellales</taxon>
        <taxon>Pteridomonas</taxon>
    </lineage>
</organism>
<dbReference type="Pfam" id="PF00297">
    <property type="entry name" value="Ribosomal_L3"/>
    <property type="match status" value="1"/>
</dbReference>
<dbReference type="GO" id="GO:0003735">
    <property type="term" value="F:structural constituent of ribosome"/>
    <property type="evidence" value="ECO:0007669"/>
    <property type="project" value="InterPro"/>
</dbReference>
<accession>A0A7T1C5B2</accession>
<protein>
    <recommendedName>
        <fullName evidence="7">Large ribosomal subunit protein uL3c</fullName>
    </recommendedName>
</protein>
<sequence length="200" mass="22617">MKWLGAKTRMTQIFTTTGETYAITLLKIFKGFIIQQNFRLNTLTVGYQFKSPIKCKKPNLYHFEKFNFIPFKLIKTYKIKKFQKFSLGQIIDSTNFKISEVISVRGRTIGKGFSGTCKRYNFNSGPLTHGSKNHRKPGSIGQGSTPGRVFPGKKLAGNLGNNYSTLFNLPIIALNYTENFLIIKGITMGTLKTNLLINKI</sequence>
<dbReference type="PANTHER" id="PTHR11229">
    <property type="entry name" value="50S RIBOSOMAL PROTEIN L3"/>
    <property type="match status" value="1"/>
</dbReference>
<dbReference type="PANTHER" id="PTHR11229:SF16">
    <property type="entry name" value="LARGE RIBOSOMAL SUBUNIT PROTEIN UL3C"/>
    <property type="match status" value="1"/>
</dbReference>
<geneLocation type="chloroplast" evidence="8"/>
<keyword evidence="4" id="KW-0694">RNA-binding</keyword>
<keyword evidence="5 8" id="KW-0689">Ribosomal protein</keyword>
<dbReference type="AlphaFoldDB" id="A0A7T1C5B2"/>
<dbReference type="InterPro" id="IPR000597">
    <property type="entry name" value="Ribosomal_uL3"/>
</dbReference>
<dbReference type="EMBL" id="MT909785">
    <property type="protein sequence ID" value="QPM99290.1"/>
    <property type="molecule type" value="Genomic_DNA"/>
</dbReference>
<dbReference type="GeneID" id="65316641"/>
<dbReference type="GO" id="GO:0009507">
    <property type="term" value="C:chloroplast"/>
    <property type="evidence" value="ECO:0007669"/>
    <property type="project" value="UniProtKB-SubCell"/>
</dbReference>
<evidence type="ECO:0000256" key="2">
    <source>
        <dbReference type="ARBA" id="ARBA00006540"/>
    </source>
</evidence>
<dbReference type="GO" id="GO:1990904">
    <property type="term" value="C:ribonucleoprotein complex"/>
    <property type="evidence" value="ECO:0007669"/>
    <property type="project" value="UniProtKB-KW"/>
</dbReference>
<reference evidence="8" key="1">
    <citation type="journal article" date="2021" name="Front. Plant Sci.">
        <title>Highly Reduced Plastid Genomes of the Non-photosynthetic Dictyochophyceans Pteridomonas spp. (Ochrophyta, SAR) Are Retained for tRNA-Glu-Based Organellar Heme Biosynthesis.</title>
        <authorList>
            <person name="Kayama M."/>
            <person name="Maciszewski K."/>
            <person name="Yabuki A."/>
            <person name="Miyashita H."/>
            <person name="Karnkowska A."/>
            <person name="Kamikawa R."/>
        </authorList>
    </citation>
    <scope>NUCLEOTIDE SEQUENCE</scope>
    <source>
        <strain evidence="8">NY0221</strain>
    </source>
</reference>
<evidence type="ECO:0000256" key="6">
    <source>
        <dbReference type="ARBA" id="ARBA00023274"/>
    </source>
</evidence>
<dbReference type="Gene3D" id="2.40.30.10">
    <property type="entry name" value="Translation factors"/>
    <property type="match status" value="1"/>
</dbReference>
<gene>
    <name evidence="8" type="primary">rpl3</name>
</gene>
<keyword evidence="3" id="KW-0699">rRNA-binding</keyword>
<comment type="similarity">
    <text evidence="2">Belongs to the universal ribosomal protein uL3 family.</text>
</comment>
<keyword evidence="8" id="KW-0934">Plastid</keyword>
<evidence type="ECO:0000256" key="7">
    <source>
        <dbReference type="ARBA" id="ARBA00035213"/>
    </source>
</evidence>
<evidence type="ECO:0000313" key="8">
    <source>
        <dbReference type="EMBL" id="QPM99290.1"/>
    </source>
</evidence>
<dbReference type="InterPro" id="IPR009000">
    <property type="entry name" value="Transl_B-barrel_sf"/>
</dbReference>
<dbReference type="RefSeq" id="YP_010117086.1">
    <property type="nucleotide sequence ID" value="NC_056103.1"/>
</dbReference>
<dbReference type="NCBIfam" id="TIGR03625">
    <property type="entry name" value="L3_bact"/>
    <property type="match status" value="1"/>
</dbReference>
<name>A0A7T1C5B2_9STRA</name>
<dbReference type="GO" id="GO:0006412">
    <property type="term" value="P:translation"/>
    <property type="evidence" value="ECO:0007669"/>
    <property type="project" value="InterPro"/>
</dbReference>
<evidence type="ECO:0000256" key="1">
    <source>
        <dbReference type="ARBA" id="ARBA00004229"/>
    </source>
</evidence>
<keyword evidence="8" id="KW-0150">Chloroplast</keyword>
<dbReference type="SUPFAM" id="SSF50447">
    <property type="entry name" value="Translation proteins"/>
    <property type="match status" value="1"/>
</dbReference>
<dbReference type="GO" id="GO:0019843">
    <property type="term" value="F:rRNA binding"/>
    <property type="evidence" value="ECO:0007669"/>
    <property type="project" value="UniProtKB-KW"/>
</dbReference>
<dbReference type="GO" id="GO:0005840">
    <property type="term" value="C:ribosome"/>
    <property type="evidence" value="ECO:0007669"/>
    <property type="project" value="UniProtKB-KW"/>
</dbReference>
<evidence type="ECO:0000256" key="3">
    <source>
        <dbReference type="ARBA" id="ARBA00022730"/>
    </source>
</evidence>
<comment type="subcellular location">
    <subcellularLocation>
        <location evidence="1">Plastid</location>
        <location evidence="1">Chloroplast</location>
    </subcellularLocation>
</comment>
<evidence type="ECO:0000256" key="4">
    <source>
        <dbReference type="ARBA" id="ARBA00022884"/>
    </source>
</evidence>
<evidence type="ECO:0000256" key="5">
    <source>
        <dbReference type="ARBA" id="ARBA00022980"/>
    </source>
</evidence>